<dbReference type="OrthoDB" id="9936572at2"/>
<dbReference type="AlphaFoldDB" id="K6WUY0"/>
<protein>
    <submittedName>
        <fullName evidence="1">Uncharacterized protein</fullName>
    </submittedName>
</protein>
<accession>K6WUY0</accession>
<keyword evidence="2" id="KW-1185">Reference proteome</keyword>
<dbReference type="STRING" id="1184609.KILIM_029_00010"/>
<organism evidence="1 2">
    <name type="scientific">Kineosphaera limosa NBRC 100340</name>
    <dbReference type="NCBI Taxonomy" id="1184609"/>
    <lineage>
        <taxon>Bacteria</taxon>
        <taxon>Bacillati</taxon>
        <taxon>Actinomycetota</taxon>
        <taxon>Actinomycetes</taxon>
        <taxon>Micrococcales</taxon>
        <taxon>Dermatophilaceae</taxon>
        <taxon>Kineosphaera</taxon>
    </lineage>
</organism>
<dbReference type="EMBL" id="BAHD01000029">
    <property type="protein sequence ID" value="GAB95892.1"/>
    <property type="molecule type" value="Genomic_DNA"/>
</dbReference>
<gene>
    <name evidence="1" type="ORF">KILIM_029_00010</name>
</gene>
<dbReference type="Proteomes" id="UP000008366">
    <property type="component" value="Unassembled WGS sequence"/>
</dbReference>
<proteinExistence type="predicted"/>
<reference evidence="1 2" key="1">
    <citation type="submission" date="2012-08" db="EMBL/GenBank/DDBJ databases">
        <title>Whole genome shotgun sequence of Kineosphaera limosa NBRC 100340.</title>
        <authorList>
            <person name="Yoshida I."/>
            <person name="Isaki S."/>
            <person name="Hosoyama A."/>
            <person name="Tsuchikane K."/>
            <person name="Katsumata H."/>
            <person name="Ando Y."/>
            <person name="Ohji S."/>
            <person name="Hamada M."/>
            <person name="Tamura T."/>
            <person name="Yamazoe A."/>
            <person name="Yamazaki S."/>
            <person name="Fujita N."/>
        </authorList>
    </citation>
    <scope>NUCLEOTIDE SEQUENCE [LARGE SCALE GENOMIC DNA]</scope>
    <source>
        <strain evidence="1 2">NBRC 100340</strain>
    </source>
</reference>
<dbReference type="RefSeq" id="WP_006592424.1">
    <property type="nucleotide sequence ID" value="NZ_BAHD01000029.1"/>
</dbReference>
<name>K6WUY0_9MICO</name>
<evidence type="ECO:0000313" key="1">
    <source>
        <dbReference type="EMBL" id="GAB95892.1"/>
    </source>
</evidence>
<sequence length="77" mass="8450">MRIKRIRGPHPWRESVQGAFGAPVCALFGHATPVLGEVHYEVRPSVLIGSIELPVPAPTRHVDRAVLCWRCGARVGD</sequence>
<comment type="caution">
    <text evidence="1">The sequence shown here is derived from an EMBL/GenBank/DDBJ whole genome shotgun (WGS) entry which is preliminary data.</text>
</comment>
<evidence type="ECO:0000313" key="2">
    <source>
        <dbReference type="Proteomes" id="UP000008366"/>
    </source>
</evidence>